<evidence type="ECO:0000259" key="1">
    <source>
        <dbReference type="PROSITE" id="PS51819"/>
    </source>
</evidence>
<dbReference type="Proteomes" id="UP000658258">
    <property type="component" value="Unassembled WGS sequence"/>
</dbReference>
<feature type="domain" description="VOC" evidence="1">
    <location>
        <begin position="30"/>
        <end position="151"/>
    </location>
</feature>
<gene>
    <name evidence="2" type="ORF">GCM10011340_16300</name>
</gene>
<proteinExistence type="predicted"/>
<dbReference type="InterPro" id="IPR037523">
    <property type="entry name" value="VOC_core"/>
</dbReference>
<dbReference type="Gene3D" id="3.10.180.10">
    <property type="entry name" value="2,3-Dihydroxybiphenyl 1,2-Dioxygenase, domain 1"/>
    <property type="match status" value="1"/>
</dbReference>
<comment type="caution">
    <text evidence="2">The sequence shown here is derived from an EMBL/GenBank/DDBJ whole genome shotgun (WGS) entry which is preliminary data.</text>
</comment>
<organism evidence="2 3">
    <name type="scientific">Roseivirga thermotolerans</name>
    <dbReference type="NCBI Taxonomy" id="1758176"/>
    <lineage>
        <taxon>Bacteria</taxon>
        <taxon>Pseudomonadati</taxon>
        <taxon>Bacteroidota</taxon>
        <taxon>Cytophagia</taxon>
        <taxon>Cytophagales</taxon>
        <taxon>Roseivirgaceae</taxon>
        <taxon>Roseivirga</taxon>
    </lineage>
</organism>
<protein>
    <recommendedName>
        <fullName evidence="1">VOC domain-containing protein</fullName>
    </recommendedName>
</protein>
<dbReference type="InterPro" id="IPR004360">
    <property type="entry name" value="Glyas_Fos-R_dOase_dom"/>
</dbReference>
<dbReference type="RefSeq" id="WP_189629736.1">
    <property type="nucleotide sequence ID" value="NZ_BNAG01000002.1"/>
</dbReference>
<evidence type="ECO:0000313" key="2">
    <source>
        <dbReference type="EMBL" id="GHE61912.1"/>
    </source>
</evidence>
<dbReference type="EMBL" id="BNAG01000002">
    <property type="protein sequence ID" value="GHE61912.1"/>
    <property type="molecule type" value="Genomic_DNA"/>
</dbReference>
<dbReference type="PANTHER" id="PTHR46142:SF24">
    <property type="entry name" value="VOC DOMAIN-CONTAINING PROTEIN"/>
    <property type="match status" value="1"/>
</dbReference>
<reference evidence="3" key="1">
    <citation type="journal article" date="2019" name="Int. J. Syst. Evol. Microbiol.">
        <title>The Global Catalogue of Microorganisms (GCM) 10K type strain sequencing project: providing services to taxonomists for standard genome sequencing and annotation.</title>
        <authorList>
            <consortium name="The Broad Institute Genomics Platform"/>
            <consortium name="The Broad Institute Genome Sequencing Center for Infectious Disease"/>
            <person name="Wu L."/>
            <person name="Ma J."/>
        </authorList>
    </citation>
    <scope>NUCLEOTIDE SEQUENCE [LARGE SCALE GENOMIC DNA]</scope>
    <source>
        <strain evidence="3">CGMCC 1.15111</strain>
    </source>
</reference>
<dbReference type="PROSITE" id="PS51819">
    <property type="entry name" value="VOC"/>
    <property type="match status" value="1"/>
</dbReference>
<dbReference type="Pfam" id="PF00903">
    <property type="entry name" value="Glyoxalase"/>
    <property type="match status" value="1"/>
</dbReference>
<evidence type="ECO:0000313" key="3">
    <source>
        <dbReference type="Proteomes" id="UP000658258"/>
    </source>
</evidence>
<dbReference type="PANTHER" id="PTHR46142">
    <property type="match status" value="1"/>
</dbReference>
<dbReference type="SUPFAM" id="SSF54593">
    <property type="entry name" value="Glyoxalase/Bleomycin resistance protein/Dihydroxybiphenyl dioxygenase"/>
    <property type="match status" value="1"/>
</dbReference>
<dbReference type="InterPro" id="IPR029068">
    <property type="entry name" value="Glyas_Bleomycin-R_OHBP_Dase"/>
</dbReference>
<name>A0ABQ3I3Y7_9BACT</name>
<keyword evidence="3" id="KW-1185">Reference proteome</keyword>
<accession>A0ABQ3I3Y7</accession>
<sequence length="153" mass="17525">MDKIKHKLIPVLFFISTVAVSQIHAQTQTQFNHLAIVVKDLQQSKDFYAKALGFKPIEDPTGNPLIDWMGNSRGQQIHMLQGDMSAIQLTKSFHLSLAVEALMPIINRLKEHQIPYESWEGEAGKVTIRPDGVRQIYIQDPNGYWIEINDDWK</sequence>